<organism evidence="6 7">
    <name type="scientific">Nesidiocoris tenuis</name>
    <dbReference type="NCBI Taxonomy" id="355587"/>
    <lineage>
        <taxon>Eukaryota</taxon>
        <taxon>Metazoa</taxon>
        <taxon>Ecdysozoa</taxon>
        <taxon>Arthropoda</taxon>
        <taxon>Hexapoda</taxon>
        <taxon>Insecta</taxon>
        <taxon>Pterygota</taxon>
        <taxon>Neoptera</taxon>
        <taxon>Paraneoptera</taxon>
        <taxon>Hemiptera</taxon>
        <taxon>Heteroptera</taxon>
        <taxon>Panheteroptera</taxon>
        <taxon>Cimicomorpha</taxon>
        <taxon>Miridae</taxon>
        <taxon>Dicyphina</taxon>
        <taxon>Nesidiocoris</taxon>
    </lineage>
</organism>
<evidence type="ECO:0000256" key="3">
    <source>
        <dbReference type="ARBA" id="ARBA00023274"/>
    </source>
</evidence>
<dbReference type="AlphaFoldDB" id="A0A6H5H1M0"/>
<evidence type="ECO:0000313" key="7">
    <source>
        <dbReference type="Proteomes" id="UP000479000"/>
    </source>
</evidence>
<dbReference type="InterPro" id="IPR013025">
    <property type="entry name" value="Ribosomal_uL23-like"/>
</dbReference>
<dbReference type="SUPFAM" id="SSF54189">
    <property type="entry name" value="Ribosomal proteins S24e, L23 and L15e"/>
    <property type="match status" value="1"/>
</dbReference>
<evidence type="ECO:0000256" key="5">
    <source>
        <dbReference type="ARBA" id="ARBA00041375"/>
    </source>
</evidence>
<dbReference type="PANTHER" id="PTHR12059:SF5">
    <property type="entry name" value="LARGE RIBOSOMAL SUBUNIT PROTEIN UL23M"/>
    <property type="match status" value="1"/>
</dbReference>
<name>A0A6H5H1M0_9HEMI</name>
<dbReference type="EMBL" id="CADCXU010023042">
    <property type="protein sequence ID" value="CAB0010489.1"/>
    <property type="molecule type" value="Genomic_DNA"/>
</dbReference>
<dbReference type="Gene3D" id="3.30.70.330">
    <property type="match status" value="2"/>
</dbReference>
<dbReference type="GO" id="GO:0032543">
    <property type="term" value="P:mitochondrial translation"/>
    <property type="evidence" value="ECO:0007669"/>
    <property type="project" value="TreeGrafter"/>
</dbReference>
<keyword evidence="3" id="KW-0687">Ribonucleoprotein</keyword>
<evidence type="ECO:0000313" key="6">
    <source>
        <dbReference type="EMBL" id="CAB0010489.1"/>
    </source>
</evidence>
<reference evidence="6 7" key="1">
    <citation type="submission" date="2020-02" db="EMBL/GenBank/DDBJ databases">
        <authorList>
            <person name="Ferguson B K."/>
        </authorList>
    </citation>
    <scope>NUCLEOTIDE SEQUENCE [LARGE SCALE GENOMIC DNA]</scope>
</reference>
<accession>A0A6H5H1M0</accession>
<dbReference type="PANTHER" id="PTHR12059">
    <property type="entry name" value="RIBOSOMAL PROTEIN L23-RELATED"/>
    <property type="match status" value="1"/>
</dbReference>
<evidence type="ECO:0000256" key="2">
    <source>
        <dbReference type="ARBA" id="ARBA00022980"/>
    </source>
</evidence>
<evidence type="ECO:0000256" key="4">
    <source>
        <dbReference type="ARBA" id="ARBA00039977"/>
    </source>
</evidence>
<evidence type="ECO:0000256" key="1">
    <source>
        <dbReference type="ARBA" id="ARBA00006700"/>
    </source>
</evidence>
<dbReference type="InterPro" id="IPR012678">
    <property type="entry name" value="Ribosomal_uL23/eL15/eS24_sf"/>
</dbReference>
<keyword evidence="2" id="KW-0689">Ribosomal protein</keyword>
<dbReference type="OrthoDB" id="275582at2759"/>
<sequence length="95" mass="11111">MKMARPDPNQPENIVKFITPTQMSDHDIKQYLEKIYQVPVADPPNCKFKFPDVTSNKAKREDDDMKKYEKTMKESYEKFQKKNAGRPGVPGWFGL</sequence>
<protein>
    <recommendedName>
        <fullName evidence="4">Large ribosomal subunit protein uL23m</fullName>
    </recommendedName>
    <alternativeName>
        <fullName evidence="5">39S ribosomal protein L23, mitochondrial</fullName>
    </alternativeName>
</protein>
<dbReference type="GO" id="GO:0005762">
    <property type="term" value="C:mitochondrial large ribosomal subunit"/>
    <property type="evidence" value="ECO:0007669"/>
    <property type="project" value="TreeGrafter"/>
</dbReference>
<gene>
    <name evidence="6" type="ORF">NTEN_LOCUS15533</name>
</gene>
<dbReference type="GO" id="GO:0003735">
    <property type="term" value="F:structural constituent of ribosome"/>
    <property type="evidence" value="ECO:0007669"/>
    <property type="project" value="InterPro"/>
</dbReference>
<dbReference type="InterPro" id="IPR012677">
    <property type="entry name" value="Nucleotide-bd_a/b_plait_sf"/>
</dbReference>
<comment type="similarity">
    <text evidence="1">Belongs to the universal ribosomal protein uL23 family.</text>
</comment>
<proteinExistence type="inferred from homology"/>
<keyword evidence="7" id="KW-1185">Reference proteome</keyword>
<dbReference type="Proteomes" id="UP000479000">
    <property type="component" value="Unassembled WGS sequence"/>
</dbReference>